<evidence type="ECO:0000313" key="8">
    <source>
        <dbReference type="Proteomes" id="UP000009340"/>
    </source>
</evidence>
<accession>K8ADV2</accession>
<dbReference type="InterPro" id="IPR018060">
    <property type="entry name" value="HTH_AraC"/>
</dbReference>
<evidence type="ECO:0000313" key="7">
    <source>
        <dbReference type="EMBL" id="CCJ73964.1"/>
    </source>
</evidence>
<protein>
    <submittedName>
        <fullName evidence="7">Transcriptional regulator, AraC family</fullName>
    </submittedName>
</protein>
<dbReference type="SUPFAM" id="SSF46689">
    <property type="entry name" value="Homeodomain-like"/>
    <property type="match status" value="2"/>
</dbReference>
<dbReference type="InterPro" id="IPR032783">
    <property type="entry name" value="AraC_lig"/>
</dbReference>
<evidence type="ECO:0000256" key="2">
    <source>
        <dbReference type="ARBA" id="ARBA00023125"/>
    </source>
</evidence>
<dbReference type="InterPro" id="IPR009057">
    <property type="entry name" value="Homeodomain-like_sf"/>
</dbReference>
<keyword evidence="1" id="KW-0805">Transcription regulation</keyword>
<dbReference type="AlphaFoldDB" id="K8ADV2"/>
<organism evidence="7 8">
    <name type="scientific">Cronobacter condimenti 1330</name>
    <dbReference type="NCBI Taxonomy" id="1073999"/>
    <lineage>
        <taxon>Bacteria</taxon>
        <taxon>Pseudomonadati</taxon>
        <taxon>Pseudomonadota</taxon>
        <taxon>Gammaproteobacteria</taxon>
        <taxon>Enterobacterales</taxon>
        <taxon>Enterobacteriaceae</taxon>
        <taxon>Cronobacter</taxon>
    </lineage>
</organism>
<feature type="domain" description="HTH araC/xylS-type" evidence="6">
    <location>
        <begin position="215"/>
        <end position="313"/>
    </location>
</feature>
<evidence type="ECO:0000256" key="5">
    <source>
        <dbReference type="SAM" id="MobiDB-lite"/>
    </source>
</evidence>
<dbReference type="SUPFAM" id="SSF51215">
    <property type="entry name" value="Regulatory protein AraC"/>
    <property type="match status" value="1"/>
</dbReference>
<dbReference type="PANTHER" id="PTHR46796:SF7">
    <property type="entry name" value="ARAC FAMILY TRANSCRIPTIONAL REGULATOR"/>
    <property type="match status" value="1"/>
</dbReference>
<dbReference type="InterPro" id="IPR037923">
    <property type="entry name" value="HTH-like"/>
</dbReference>
<comment type="caution">
    <text evidence="7">The sequence shown here is derived from an EMBL/GenBank/DDBJ whole genome shotgun (WGS) entry which is preliminary data.</text>
</comment>
<dbReference type="InterPro" id="IPR050204">
    <property type="entry name" value="AraC_XylS_family_regulators"/>
</dbReference>
<dbReference type="Gene3D" id="1.10.10.60">
    <property type="entry name" value="Homeodomain-like"/>
    <property type="match status" value="2"/>
</dbReference>
<evidence type="ECO:0000256" key="3">
    <source>
        <dbReference type="ARBA" id="ARBA00023159"/>
    </source>
</evidence>
<dbReference type="GO" id="GO:0003700">
    <property type="term" value="F:DNA-binding transcription factor activity"/>
    <property type="evidence" value="ECO:0007669"/>
    <property type="project" value="InterPro"/>
</dbReference>
<dbReference type="InterPro" id="IPR020449">
    <property type="entry name" value="Tscrpt_reg_AraC-type_HTH"/>
</dbReference>
<dbReference type="PROSITE" id="PS01124">
    <property type="entry name" value="HTH_ARAC_FAMILY_2"/>
    <property type="match status" value="1"/>
</dbReference>
<feature type="compositionally biased region" description="Basic and acidic residues" evidence="5">
    <location>
        <begin position="309"/>
        <end position="321"/>
    </location>
</feature>
<evidence type="ECO:0000256" key="4">
    <source>
        <dbReference type="ARBA" id="ARBA00023163"/>
    </source>
</evidence>
<feature type="region of interest" description="Disordered" evidence="5">
    <location>
        <begin position="308"/>
        <end position="330"/>
    </location>
</feature>
<evidence type="ECO:0000256" key="1">
    <source>
        <dbReference type="ARBA" id="ARBA00023015"/>
    </source>
</evidence>
<dbReference type="PANTHER" id="PTHR46796">
    <property type="entry name" value="HTH-TYPE TRANSCRIPTIONAL ACTIVATOR RHAS-RELATED"/>
    <property type="match status" value="1"/>
</dbReference>
<dbReference type="PROSITE" id="PS00041">
    <property type="entry name" value="HTH_ARAC_FAMILY_1"/>
    <property type="match status" value="1"/>
</dbReference>
<dbReference type="Pfam" id="PF12833">
    <property type="entry name" value="HTH_18"/>
    <property type="match status" value="1"/>
</dbReference>
<dbReference type="Pfam" id="PF12852">
    <property type="entry name" value="Cupin_6"/>
    <property type="match status" value="1"/>
</dbReference>
<name>K8ADV2_9ENTR</name>
<dbReference type="STRING" id="1073999.AFK62_13125"/>
<dbReference type="eggNOG" id="COG2207">
    <property type="taxonomic scope" value="Bacteria"/>
</dbReference>
<dbReference type="GO" id="GO:0043565">
    <property type="term" value="F:sequence-specific DNA binding"/>
    <property type="evidence" value="ECO:0007669"/>
    <property type="project" value="InterPro"/>
</dbReference>
<dbReference type="EMBL" id="CAKW01000121">
    <property type="protein sequence ID" value="CCJ73964.1"/>
    <property type="molecule type" value="Genomic_DNA"/>
</dbReference>
<proteinExistence type="predicted"/>
<keyword evidence="3" id="KW-0010">Activator</keyword>
<reference evidence="7" key="1">
    <citation type="submission" date="2012-07" db="EMBL/GenBank/DDBJ databases">
        <authorList>
            <person name="Cummings C."/>
        </authorList>
    </citation>
    <scope>NUCLEOTIDE SEQUENCE</scope>
    <source>
        <strain evidence="7">1330</strain>
    </source>
</reference>
<gene>
    <name evidence="7" type="ORF">BN137_3355</name>
</gene>
<keyword evidence="2" id="KW-0238">DNA-binding</keyword>
<dbReference type="InterPro" id="IPR018062">
    <property type="entry name" value="HTH_AraC-typ_CS"/>
</dbReference>
<keyword evidence="4" id="KW-0804">Transcription</keyword>
<evidence type="ECO:0000259" key="6">
    <source>
        <dbReference type="PROSITE" id="PS01124"/>
    </source>
</evidence>
<dbReference type="PRINTS" id="PR00032">
    <property type="entry name" value="HTHARAC"/>
</dbReference>
<dbReference type="Proteomes" id="UP000009340">
    <property type="component" value="Unassembled WGS sequence"/>
</dbReference>
<sequence length="330" mass="36360">MPGQYIIKNPLILRESPVSDPLTDIVALLNPRPTHAKLVEGAGKWRIVRESSGEAFYCAVLQGECLMRINGKAPILLVAGDFVLIPATYTFENTNAGSSPPADMTMPAFAGDGHVRIGSTTGPAELLMYVGHCEFDTPDKPLIVALLPNEILIKGQRRFVTLFELLLDESRTRRPGRDAVLMQLLQLLLIEALRSDPELSKTAGILRGLQHEKIATALHLIHENPGADWQIARLARDCAMSRSSFFAIFSETVGMSPMQYLLFWRMSLARKALVSGTDKIEQIAFRTGYQSASAFNVAFTKYTGMPPGEFRRRNANDEAARKRMGASGSL</sequence>
<dbReference type="SMART" id="SM00342">
    <property type="entry name" value="HTH_ARAC"/>
    <property type="match status" value="1"/>
</dbReference>